<evidence type="ECO:0000313" key="1">
    <source>
        <dbReference type="EMBL" id="SVB45854.1"/>
    </source>
</evidence>
<sequence>PDCTGLHCEYVSFDTGGLWLPADFFPANSIHPMGGETVCLETL</sequence>
<feature type="non-terminal residue" evidence="1">
    <location>
        <position position="43"/>
    </location>
</feature>
<reference evidence="1" key="1">
    <citation type="submission" date="2018-05" db="EMBL/GenBank/DDBJ databases">
        <authorList>
            <person name="Lanie J.A."/>
            <person name="Ng W.-L."/>
            <person name="Kazmierczak K.M."/>
            <person name="Andrzejewski T.M."/>
            <person name="Davidsen T.M."/>
            <person name="Wayne K.J."/>
            <person name="Tettelin H."/>
            <person name="Glass J.I."/>
            <person name="Rusch D."/>
            <person name="Podicherti R."/>
            <person name="Tsui H.-C.T."/>
            <person name="Winkler M.E."/>
        </authorList>
    </citation>
    <scope>NUCLEOTIDE SEQUENCE</scope>
</reference>
<proteinExistence type="predicted"/>
<feature type="non-terminal residue" evidence="1">
    <location>
        <position position="1"/>
    </location>
</feature>
<protein>
    <submittedName>
        <fullName evidence="1">Uncharacterized protein</fullName>
    </submittedName>
</protein>
<organism evidence="1">
    <name type="scientific">marine metagenome</name>
    <dbReference type="NCBI Taxonomy" id="408172"/>
    <lineage>
        <taxon>unclassified sequences</taxon>
        <taxon>metagenomes</taxon>
        <taxon>ecological metagenomes</taxon>
    </lineage>
</organism>
<accession>A0A382E6W8</accession>
<gene>
    <name evidence="1" type="ORF">METZ01_LOCUS198708</name>
</gene>
<dbReference type="EMBL" id="UINC01042770">
    <property type="protein sequence ID" value="SVB45854.1"/>
    <property type="molecule type" value="Genomic_DNA"/>
</dbReference>
<name>A0A382E6W8_9ZZZZ</name>
<dbReference type="AlphaFoldDB" id="A0A382E6W8"/>